<organism evidence="2 3">
    <name type="scientific">Lithospermum erythrorhizon</name>
    <name type="common">Purple gromwell</name>
    <name type="synonym">Lithospermum officinale var. erythrorhizon</name>
    <dbReference type="NCBI Taxonomy" id="34254"/>
    <lineage>
        <taxon>Eukaryota</taxon>
        <taxon>Viridiplantae</taxon>
        <taxon>Streptophyta</taxon>
        <taxon>Embryophyta</taxon>
        <taxon>Tracheophyta</taxon>
        <taxon>Spermatophyta</taxon>
        <taxon>Magnoliopsida</taxon>
        <taxon>eudicotyledons</taxon>
        <taxon>Gunneridae</taxon>
        <taxon>Pentapetalae</taxon>
        <taxon>asterids</taxon>
        <taxon>lamiids</taxon>
        <taxon>Boraginales</taxon>
        <taxon>Boraginaceae</taxon>
        <taxon>Boraginoideae</taxon>
        <taxon>Lithospermeae</taxon>
        <taxon>Lithospermum</taxon>
    </lineage>
</organism>
<proteinExistence type="predicted"/>
<evidence type="ECO:0000313" key="2">
    <source>
        <dbReference type="EMBL" id="GAA0158649.1"/>
    </source>
</evidence>
<keyword evidence="3" id="KW-1185">Reference proteome</keyword>
<feature type="compositionally biased region" description="Basic and acidic residues" evidence="1">
    <location>
        <begin position="31"/>
        <end position="50"/>
    </location>
</feature>
<name>A0AAV3Q4K8_LITER</name>
<feature type="region of interest" description="Disordered" evidence="1">
    <location>
        <begin position="31"/>
        <end position="58"/>
    </location>
</feature>
<evidence type="ECO:0000313" key="3">
    <source>
        <dbReference type="Proteomes" id="UP001454036"/>
    </source>
</evidence>
<protein>
    <submittedName>
        <fullName evidence="2">Uncharacterized protein</fullName>
    </submittedName>
</protein>
<gene>
    <name evidence="2" type="ORF">LIER_15615</name>
</gene>
<dbReference type="Proteomes" id="UP001454036">
    <property type="component" value="Unassembled WGS sequence"/>
</dbReference>
<accession>A0AAV3Q4K8</accession>
<reference evidence="2 3" key="1">
    <citation type="submission" date="2024-01" db="EMBL/GenBank/DDBJ databases">
        <title>The complete chloroplast genome sequence of Lithospermum erythrorhizon: insights into the phylogenetic relationship among Boraginaceae species and the maternal lineages of purple gromwells.</title>
        <authorList>
            <person name="Okada T."/>
            <person name="Watanabe K."/>
        </authorList>
    </citation>
    <scope>NUCLEOTIDE SEQUENCE [LARGE SCALE GENOMIC DNA]</scope>
</reference>
<dbReference type="EMBL" id="BAABME010003401">
    <property type="protein sequence ID" value="GAA0158649.1"/>
    <property type="molecule type" value="Genomic_DNA"/>
</dbReference>
<dbReference type="AlphaFoldDB" id="A0AAV3Q4K8"/>
<evidence type="ECO:0000256" key="1">
    <source>
        <dbReference type="SAM" id="MobiDB-lite"/>
    </source>
</evidence>
<sequence length="86" mass="10081">MSKFKESLLKRQPQDLEEVNERAYKYIRIEGAEKSAEKGHGKRPVEDNRCRSPRPRGEVPWIRFGHSRERAPSFRIYPSPGRTSRG</sequence>
<comment type="caution">
    <text evidence="2">The sequence shown here is derived from an EMBL/GenBank/DDBJ whole genome shotgun (WGS) entry which is preliminary data.</text>
</comment>